<dbReference type="SUPFAM" id="SSF55781">
    <property type="entry name" value="GAF domain-like"/>
    <property type="match status" value="1"/>
</dbReference>
<dbReference type="InterPro" id="IPR011006">
    <property type="entry name" value="CheY-like_superfamily"/>
</dbReference>
<comment type="catalytic activity">
    <reaction evidence="1">
        <text>ATP + protein L-histidine = ADP + protein N-phospho-L-histidine.</text>
        <dbReference type="EC" id="2.7.13.3"/>
    </reaction>
</comment>
<feature type="compositionally biased region" description="Polar residues" evidence="7">
    <location>
        <begin position="384"/>
        <end position="403"/>
    </location>
</feature>
<dbReference type="PROSITE" id="PS50110">
    <property type="entry name" value="RESPONSE_REGULATORY"/>
    <property type="match status" value="1"/>
</dbReference>
<name>A0A1L9SHB6_9EURO</name>
<dbReference type="SMART" id="SM00448">
    <property type="entry name" value="REC"/>
    <property type="match status" value="1"/>
</dbReference>
<dbReference type="GO" id="GO:0005886">
    <property type="term" value="C:plasma membrane"/>
    <property type="evidence" value="ECO:0007669"/>
    <property type="project" value="TreeGrafter"/>
</dbReference>
<keyword evidence="5" id="KW-0418">Kinase</keyword>
<accession>A0A1L9SHB6</accession>
<dbReference type="PRINTS" id="PR00344">
    <property type="entry name" value="BCTRLSENSOR"/>
</dbReference>
<evidence type="ECO:0000256" key="4">
    <source>
        <dbReference type="ARBA" id="ARBA00022679"/>
    </source>
</evidence>
<dbReference type="SUPFAM" id="SSF52172">
    <property type="entry name" value="CheY-like"/>
    <property type="match status" value="1"/>
</dbReference>
<evidence type="ECO:0000256" key="5">
    <source>
        <dbReference type="ARBA" id="ARBA00022777"/>
    </source>
</evidence>
<feature type="compositionally biased region" description="Polar residues" evidence="7">
    <location>
        <begin position="215"/>
        <end position="227"/>
    </location>
</feature>
<feature type="region of interest" description="Disordered" evidence="7">
    <location>
        <begin position="290"/>
        <end position="338"/>
    </location>
</feature>
<dbReference type="EC" id="2.7.13.3" evidence="2"/>
<keyword evidence="4" id="KW-0808">Transferase</keyword>
<dbReference type="InterPro" id="IPR003594">
    <property type="entry name" value="HATPase_dom"/>
</dbReference>
<dbReference type="InterPro" id="IPR005467">
    <property type="entry name" value="His_kinase_dom"/>
</dbReference>
<dbReference type="Pfam" id="PF00512">
    <property type="entry name" value="HisKA"/>
    <property type="match status" value="1"/>
</dbReference>
<dbReference type="GO" id="GO:0009927">
    <property type="term" value="F:histidine phosphotransfer kinase activity"/>
    <property type="evidence" value="ECO:0007669"/>
    <property type="project" value="TreeGrafter"/>
</dbReference>
<keyword evidence="3 6" id="KW-0597">Phosphoprotein</keyword>
<feature type="modified residue" description="4-aspartylphosphate" evidence="6">
    <location>
        <position position="1100"/>
    </location>
</feature>
<dbReference type="Proteomes" id="UP000184188">
    <property type="component" value="Unassembled WGS sequence"/>
</dbReference>
<proteinExistence type="predicted"/>
<evidence type="ECO:0000259" key="9">
    <source>
        <dbReference type="PROSITE" id="PS50110"/>
    </source>
</evidence>
<dbReference type="CDD" id="cd17546">
    <property type="entry name" value="REC_hyHK_CKI1_RcsC-like"/>
    <property type="match status" value="1"/>
</dbReference>
<dbReference type="Gene3D" id="3.40.50.2300">
    <property type="match status" value="1"/>
</dbReference>
<dbReference type="RefSeq" id="XP_022580986.1">
    <property type="nucleotide sequence ID" value="XM_022721158.1"/>
</dbReference>
<evidence type="ECO:0000313" key="11">
    <source>
        <dbReference type="Proteomes" id="UP000184188"/>
    </source>
</evidence>
<evidence type="ECO:0000256" key="3">
    <source>
        <dbReference type="ARBA" id="ARBA00022553"/>
    </source>
</evidence>
<dbReference type="InterPro" id="IPR036097">
    <property type="entry name" value="HisK_dim/P_sf"/>
</dbReference>
<dbReference type="Gene3D" id="1.10.287.130">
    <property type="match status" value="1"/>
</dbReference>
<reference evidence="11" key="1">
    <citation type="journal article" date="2017" name="Genome Biol.">
        <title>Comparative genomics reveals high biological diversity and specific adaptations in the industrially and medically important fungal genus Aspergillus.</title>
        <authorList>
            <person name="de Vries R.P."/>
            <person name="Riley R."/>
            <person name="Wiebenga A."/>
            <person name="Aguilar-Osorio G."/>
            <person name="Amillis S."/>
            <person name="Uchima C.A."/>
            <person name="Anderluh G."/>
            <person name="Asadollahi M."/>
            <person name="Askin M."/>
            <person name="Barry K."/>
            <person name="Battaglia E."/>
            <person name="Bayram O."/>
            <person name="Benocci T."/>
            <person name="Braus-Stromeyer S.A."/>
            <person name="Caldana C."/>
            <person name="Canovas D."/>
            <person name="Cerqueira G.C."/>
            <person name="Chen F."/>
            <person name="Chen W."/>
            <person name="Choi C."/>
            <person name="Clum A."/>
            <person name="Dos Santos R.A."/>
            <person name="Damasio A.R."/>
            <person name="Diallinas G."/>
            <person name="Emri T."/>
            <person name="Fekete E."/>
            <person name="Flipphi M."/>
            <person name="Freyberg S."/>
            <person name="Gallo A."/>
            <person name="Gournas C."/>
            <person name="Habgood R."/>
            <person name="Hainaut M."/>
            <person name="Harispe M.L."/>
            <person name="Henrissat B."/>
            <person name="Hilden K.S."/>
            <person name="Hope R."/>
            <person name="Hossain A."/>
            <person name="Karabika E."/>
            <person name="Karaffa L."/>
            <person name="Karanyi Z."/>
            <person name="Krasevec N."/>
            <person name="Kuo A."/>
            <person name="Kusch H."/>
            <person name="LaButti K."/>
            <person name="Lagendijk E.L."/>
            <person name="Lapidus A."/>
            <person name="Levasseur A."/>
            <person name="Lindquist E."/>
            <person name="Lipzen A."/>
            <person name="Logrieco A.F."/>
            <person name="MacCabe A."/>
            <person name="Maekelae M.R."/>
            <person name="Malavazi I."/>
            <person name="Melin P."/>
            <person name="Meyer V."/>
            <person name="Mielnichuk N."/>
            <person name="Miskei M."/>
            <person name="Molnar A.P."/>
            <person name="Mule G."/>
            <person name="Ngan C.Y."/>
            <person name="Orejas M."/>
            <person name="Orosz E."/>
            <person name="Ouedraogo J.P."/>
            <person name="Overkamp K.M."/>
            <person name="Park H.-S."/>
            <person name="Perrone G."/>
            <person name="Piumi F."/>
            <person name="Punt P.J."/>
            <person name="Ram A.F."/>
            <person name="Ramon A."/>
            <person name="Rauscher S."/>
            <person name="Record E."/>
            <person name="Riano-Pachon D.M."/>
            <person name="Robert V."/>
            <person name="Roehrig J."/>
            <person name="Ruller R."/>
            <person name="Salamov A."/>
            <person name="Salih N.S."/>
            <person name="Samson R.A."/>
            <person name="Sandor E."/>
            <person name="Sanguinetti M."/>
            <person name="Schuetze T."/>
            <person name="Sepcic K."/>
            <person name="Shelest E."/>
            <person name="Sherlock G."/>
            <person name="Sophianopoulou V."/>
            <person name="Squina F.M."/>
            <person name="Sun H."/>
            <person name="Susca A."/>
            <person name="Todd R.B."/>
            <person name="Tsang A."/>
            <person name="Unkles S.E."/>
            <person name="van de Wiele N."/>
            <person name="van Rossen-Uffink D."/>
            <person name="Oliveira J.V."/>
            <person name="Vesth T.C."/>
            <person name="Visser J."/>
            <person name="Yu J.-H."/>
            <person name="Zhou M."/>
            <person name="Andersen M.R."/>
            <person name="Archer D.B."/>
            <person name="Baker S.E."/>
            <person name="Benoit I."/>
            <person name="Brakhage A.A."/>
            <person name="Braus G.H."/>
            <person name="Fischer R."/>
            <person name="Frisvad J.C."/>
            <person name="Goldman G.H."/>
            <person name="Houbraken J."/>
            <person name="Oakley B."/>
            <person name="Pocsi I."/>
            <person name="Scazzocchio C."/>
            <person name="Seiboth B."/>
            <person name="vanKuyk P.A."/>
            <person name="Wortman J."/>
            <person name="Dyer P.S."/>
            <person name="Grigoriev I.V."/>
        </authorList>
    </citation>
    <scope>NUCLEOTIDE SEQUENCE [LARGE SCALE GENOMIC DNA]</scope>
    <source>
        <strain evidence="11">CBS 506.65</strain>
    </source>
</reference>
<protein>
    <recommendedName>
        <fullName evidence="2">histidine kinase</fullName>
        <ecNumber evidence="2">2.7.13.3</ecNumber>
    </recommendedName>
</protein>
<dbReference type="PANTHER" id="PTHR43047:SF72">
    <property type="entry name" value="OSMOSENSING HISTIDINE PROTEIN KINASE SLN1"/>
    <property type="match status" value="1"/>
</dbReference>
<dbReference type="PROSITE" id="PS50109">
    <property type="entry name" value="HIS_KIN"/>
    <property type="match status" value="1"/>
</dbReference>
<dbReference type="InterPro" id="IPR036890">
    <property type="entry name" value="HATPase_C_sf"/>
</dbReference>
<feature type="region of interest" description="Disordered" evidence="7">
    <location>
        <begin position="576"/>
        <end position="596"/>
    </location>
</feature>
<dbReference type="SUPFAM" id="SSF47384">
    <property type="entry name" value="Homodimeric domain of signal transducing histidine kinase"/>
    <property type="match status" value="1"/>
</dbReference>
<dbReference type="Pfam" id="PF00072">
    <property type="entry name" value="Response_reg"/>
    <property type="match status" value="1"/>
</dbReference>
<evidence type="ECO:0000256" key="7">
    <source>
        <dbReference type="SAM" id="MobiDB-lite"/>
    </source>
</evidence>
<dbReference type="FunFam" id="1.10.287.130:FF:000023">
    <property type="entry name" value="Sensor histidine kinase/response regulator, putative"/>
    <property type="match status" value="1"/>
</dbReference>
<dbReference type="InterPro" id="IPR003661">
    <property type="entry name" value="HisK_dim/P_dom"/>
</dbReference>
<dbReference type="Gene3D" id="3.30.565.10">
    <property type="entry name" value="Histidine kinase-like ATPase, C-terminal domain"/>
    <property type="match status" value="1"/>
</dbReference>
<dbReference type="SUPFAM" id="SSF55874">
    <property type="entry name" value="ATPase domain of HSP90 chaperone/DNA topoisomerase II/histidine kinase"/>
    <property type="match status" value="1"/>
</dbReference>
<dbReference type="PANTHER" id="PTHR43047">
    <property type="entry name" value="TWO-COMPONENT HISTIDINE PROTEIN KINASE"/>
    <property type="match status" value="1"/>
</dbReference>
<dbReference type="CDD" id="cd00082">
    <property type="entry name" value="HisKA"/>
    <property type="match status" value="1"/>
</dbReference>
<feature type="region of interest" description="Disordered" evidence="7">
    <location>
        <begin position="384"/>
        <end position="408"/>
    </location>
</feature>
<feature type="region of interest" description="Disordered" evidence="7">
    <location>
        <begin position="174"/>
        <end position="232"/>
    </location>
</feature>
<organism evidence="10 11">
    <name type="scientific">Penicilliopsis zonata CBS 506.65</name>
    <dbReference type="NCBI Taxonomy" id="1073090"/>
    <lineage>
        <taxon>Eukaryota</taxon>
        <taxon>Fungi</taxon>
        <taxon>Dikarya</taxon>
        <taxon>Ascomycota</taxon>
        <taxon>Pezizomycotina</taxon>
        <taxon>Eurotiomycetes</taxon>
        <taxon>Eurotiomycetidae</taxon>
        <taxon>Eurotiales</taxon>
        <taxon>Aspergillaceae</taxon>
        <taxon>Penicilliopsis</taxon>
    </lineage>
</organism>
<keyword evidence="11" id="KW-1185">Reference proteome</keyword>
<gene>
    <name evidence="10" type="ORF">ASPZODRAFT_116991</name>
</gene>
<feature type="compositionally biased region" description="Polar residues" evidence="7">
    <location>
        <begin position="304"/>
        <end position="315"/>
    </location>
</feature>
<dbReference type="VEuPathDB" id="FungiDB:ASPZODRAFT_116991"/>
<dbReference type="AlphaFoldDB" id="A0A1L9SHB6"/>
<dbReference type="SMART" id="SM00387">
    <property type="entry name" value="HATPase_c"/>
    <property type="match status" value="1"/>
</dbReference>
<evidence type="ECO:0000256" key="2">
    <source>
        <dbReference type="ARBA" id="ARBA00012438"/>
    </source>
</evidence>
<dbReference type="Pfam" id="PF02518">
    <property type="entry name" value="HATPase_c"/>
    <property type="match status" value="1"/>
</dbReference>
<feature type="domain" description="Histidine kinase" evidence="8">
    <location>
        <begin position="512"/>
        <end position="812"/>
    </location>
</feature>
<dbReference type="InterPro" id="IPR004358">
    <property type="entry name" value="Sig_transdc_His_kin-like_C"/>
</dbReference>
<feature type="compositionally biased region" description="Basic residues" evidence="7">
    <location>
        <begin position="576"/>
        <end position="585"/>
    </location>
</feature>
<dbReference type="STRING" id="1073090.A0A1L9SHB6"/>
<dbReference type="SMART" id="SM00388">
    <property type="entry name" value="HisKA"/>
    <property type="match status" value="1"/>
</dbReference>
<dbReference type="OrthoDB" id="303614at2759"/>
<dbReference type="GO" id="GO:0000155">
    <property type="term" value="F:phosphorelay sensor kinase activity"/>
    <property type="evidence" value="ECO:0007669"/>
    <property type="project" value="InterPro"/>
</dbReference>
<dbReference type="EMBL" id="KV878342">
    <property type="protein sequence ID" value="OJJ46476.1"/>
    <property type="molecule type" value="Genomic_DNA"/>
</dbReference>
<evidence type="ECO:0000256" key="1">
    <source>
        <dbReference type="ARBA" id="ARBA00000085"/>
    </source>
</evidence>
<evidence type="ECO:0000313" key="10">
    <source>
        <dbReference type="EMBL" id="OJJ46476.1"/>
    </source>
</evidence>
<evidence type="ECO:0000259" key="8">
    <source>
        <dbReference type="PROSITE" id="PS50109"/>
    </source>
</evidence>
<dbReference type="Gene3D" id="3.30.450.40">
    <property type="match status" value="1"/>
</dbReference>
<dbReference type="InterPro" id="IPR029016">
    <property type="entry name" value="GAF-like_dom_sf"/>
</dbReference>
<sequence>MISLFDRRQQYILAEATKTLSLQDDGVHLDGDALWLGTSVINRQDGVCQYVTDNTSLNAGKDSGCSEGDFAFVVPDLSKDDRFKDRSYVVNAPYLRFYAGVPIFSRRGITIGAFAVSDPRPRENGLDAHLLRFMKDTAATIMNHLEMVRHREQNRRGANMIAGLGSFVEGRAVYSESHHRRNNSNGTDDGTGSTGGYRHSRKGPSPLLPPASPYSKANSSPRESSSYPFPFVSDRTLLDIPSRISSSRATHKDDTLSAGRKTIFVRAANIIRESLEVEGVAFLDAGAGSYTDLEQNTDDRASDPESSGSGDINSGSEREGNNHTHSSATETDDAGNCTVLGMSVSSEHHTDSGDDLADQGSMRESLLKILLRNYPRGGIFNIDENGSISSSEGSDTAPGSTVTRDVIGRRQDGSQTFEQWSRHKRVKGSLKEENKAILKAFPRARSIALFPMWDTRRNRWFAGLFVWTTSSRIFSLSGEVAYLYAFSNSIMAEIDRFDVELSNKAKATLVSSISHELRSPLHGILGSTELLSDSSLTPSQHAMVHTIEHCGRTLLDIINNMLDFAKINDFLRKSRRSRRKKKNHLPARSQIPVPLGSKTTPVNGMINLISDVQLDMVLEEVVDSIFAGHCFYTGNTSRSSLLRIPEKAGDLSGDFVRTQSMPSFNESLTIIYEVDPGIEWIFETEAGSWRRILMNLFGNSMKYTREGYILVSLKASPVPQVSKQKGYHLADTPKTEMQRVTLVVKDTGQGIEKEYLKNGIFKPFSQENTLSPGSGLGLSIVHHTVHSMNGKIDITSTKGVGSEITVSIDLPFVGYSRVAGGDQTALAEIKEAKRKASGKSIGLVGFDSSAGVDSEARGLLRSSLTRLCQEQFGMHASVVSLTSNDPVPCDLYLVNRSELDLLDKFRRLPGTEDSHPPAPAIVICPTPQTSQQLSTRLDQPHKSGPIDKYITQPCGPGKLAKALLSVIQDQDQRPPASSEVGTEDRARPRVVTFDLKDDFAVAETVVQAKKAVDPVTITTVPIDDPSPGSSPPETVLVQQVQVASKPVPTVLLVDDNDVNLKLLVAFMKKAKLAYMTATNGLEALETFKANPNIIKVILMDISMPVMDGLEATREIRFFEKQYRDTNNAPKKPLEPAVIIALSGLGSAAVRQEATSCGFNLFLSKPVRFRDLLRQIEDYVK</sequence>
<dbReference type="GeneID" id="34607623"/>
<dbReference type="InterPro" id="IPR001789">
    <property type="entry name" value="Sig_transdc_resp-reg_receiver"/>
</dbReference>
<evidence type="ECO:0000256" key="6">
    <source>
        <dbReference type="PROSITE-ProRule" id="PRU00169"/>
    </source>
</evidence>
<feature type="domain" description="Response regulatory" evidence="9">
    <location>
        <begin position="1049"/>
        <end position="1179"/>
    </location>
</feature>